<feature type="chain" id="PRO_5038337253" evidence="8">
    <location>
        <begin position="20"/>
        <end position="346"/>
    </location>
</feature>
<protein>
    <submittedName>
        <fullName evidence="11">Peptidoglycan endopeptidase</fullName>
    </submittedName>
</protein>
<dbReference type="PANTHER" id="PTHR47053:SF1">
    <property type="entry name" value="MUREIN DD-ENDOPEPTIDASE MEPH-RELATED"/>
    <property type="match status" value="1"/>
</dbReference>
<dbReference type="AlphaFoldDB" id="A0A2N0ZFU2"/>
<evidence type="ECO:0000256" key="2">
    <source>
        <dbReference type="ARBA" id="ARBA00022670"/>
    </source>
</evidence>
<evidence type="ECO:0000313" key="11">
    <source>
        <dbReference type="EMBL" id="PKG28374.1"/>
    </source>
</evidence>
<dbReference type="CDD" id="cd00118">
    <property type="entry name" value="LysM"/>
    <property type="match status" value="3"/>
</dbReference>
<evidence type="ECO:0000256" key="1">
    <source>
        <dbReference type="ARBA" id="ARBA00007074"/>
    </source>
</evidence>
<evidence type="ECO:0000313" key="12">
    <source>
        <dbReference type="Proteomes" id="UP000233343"/>
    </source>
</evidence>
<dbReference type="InterPro" id="IPR051202">
    <property type="entry name" value="Peptidase_C40"/>
</dbReference>
<evidence type="ECO:0000259" key="9">
    <source>
        <dbReference type="PROSITE" id="PS51782"/>
    </source>
</evidence>
<dbReference type="PROSITE" id="PS51935">
    <property type="entry name" value="NLPC_P60"/>
    <property type="match status" value="1"/>
</dbReference>
<evidence type="ECO:0000256" key="7">
    <source>
        <dbReference type="SAM" id="MobiDB-lite"/>
    </source>
</evidence>
<comment type="caution">
    <text evidence="11">The sequence shown here is derived from an EMBL/GenBank/DDBJ whole genome shotgun (WGS) entry which is preliminary data.</text>
</comment>
<feature type="region of interest" description="Disordered" evidence="7">
    <location>
        <begin position="136"/>
        <end position="162"/>
    </location>
</feature>
<evidence type="ECO:0000259" key="10">
    <source>
        <dbReference type="PROSITE" id="PS51935"/>
    </source>
</evidence>
<sequence>MKKQMVSLAAVAIVSSAFAAQASADSTHTVKKGDTLWELSKKYNTSVAQLKKWNNLSSDFLQINQKLIISGDSSTTSKPNAPANQPQAKNTYKVVSGDTLSKIAKQHNMSVKTLKDLNKLTSDLIFPGQVFTVSGTASGSNNNNNSSPSPAPGGGNSNSGVYVIKPGDTLSGIAAKTNTTVSNLKKWNNLKSDFILAGQKLVLNGNQGGSGKPAETKPSTPNENVSGNAAAILNEAKKYLGTPYVWGGSSPSGFDCSGFIYYVLNQTGTNIGRTSTEGYYSRSYYVDTPQPGDIVFFEGTYKSGPSHLGFYLGNNEFIHASSNGVEITNLNNSYWKKHFDGFKRFY</sequence>
<dbReference type="Gene3D" id="3.90.1720.10">
    <property type="entry name" value="endopeptidase domain like (from Nostoc punctiforme)"/>
    <property type="match status" value="1"/>
</dbReference>
<evidence type="ECO:0000256" key="6">
    <source>
        <dbReference type="ARBA" id="ARBA00022807"/>
    </source>
</evidence>
<dbReference type="EMBL" id="PISD01000030">
    <property type="protein sequence ID" value="PKG28374.1"/>
    <property type="molecule type" value="Genomic_DNA"/>
</dbReference>
<accession>A0A2N0ZFU2</accession>
<evidence type="ECO:0000256" key="5">
    <source>
        <dbReference type="ARBA" id="ARBA00022801"/>
    </source>
</evidence>
<keyword evidence="4" id="KW-0677">Repeat</keyword>
<dbReference type="GO" id="GO:0006508">
    <property type="term" value="P:proteolysis"/>
    <property type="evidence" value="ECO:0007669"/>
    <property type="project" value="UniProtKB-KW"/>
</dbReference>
<feature type="domain" description="LysM" evidence="9">
    <location>
        <begin position="160"/>
        <end position="203"/>
    </location>
</feature>
<dbReference type="Gene3D" id="3.10.350.10">
    <property type="entry name" value="LysM domain"/>
    <property type="match status" value="3"/>
</dbReference>
<feature type="domain" description="LysM" evidence="9">
    <location>
        <begin position="90"/>
        <end position="133"/>
    </location>
</feature>
<dbReference type="InterPro" id="IPR018392">
    <property type="entry name" value="LysM"/>
</dbReference>
<dbReference type="Proteomes" id="UP000233343">
    <property type="component" value="Unassembled WGS sequence"/>
</dbReference>
<keyword evidence="3 8" id="KW-0732">Signal</keyword>
<proteinExistence type="inferred from homology"/>
<dbReference type="InterPro" id="IPR038765">
    <property type="entry name" value="Papain-like_cys_pep_sf"/>
</dbReference>
<dbReference type="SUPFAM" id="SSF54106">
    <property type="entry name" value="LysM domain"/>
    <property type="match status" value="3"/>
</dbReference>
<reference evidence="11 12" key="1">
    <citation type="journal article" date="2010" name="Int. J. Syst. Evol. Microbiol.">
        <title>Bacillus horneckiae sp. nov., isolated from a spacecraft-assembly clean room.</title>
        <authorList>
            <person name="Vaishampayan P."/>
            <person name="Probst A."/>
            <person name="Krishnamurthi S."/>
            <person name="Ghosh S."/>
            <person name="Osman S."/>
            <person name="McDowall A."/>
            <person name="Ruckmani A."/>
            <person name="Mayilraj S."/>
            <person name="Venkateswaran K."/>
        </authorList>
    </citation>
    <scope>NUCLEOTIDE SEQUENCE [LARGE SCALE GENOMIC DNA]</scope>
    <source>
        <strain evidence="12">1PO1SC</strain>
    </source>
</reference>
<feature type="compositionally biased region" description="Low complexity" evidence="7">
    <location>
        <begin position="137"/>
        <end position="148"/>
    </location>
</feature>
<feature type="domain" description="LysM" evidence="9">
    <location>
        <begin position="26"/>
        <end position="69"/>
    </location>
</feature>
<dbReference type="InterPro" id="IPR000064">
    <property type="entry name" value="NLP_P60_dom"/>
</dbReference>
<keyword evidence="5" id="KW-0378">Hydrolase</keyword>
<gene>
    <name evidence="11" type="ORF">CWS20_14295</name>
</gene>
<evidence type="ECO:0000256" key="3">
    <source>
        <dbReference type="ARBA" id="ARBA00022729"/>
    </source>
</evidence>
<evidence type="ECO:0000256" key="8">
    <source>
        <dbReference type="SAM" id="SignalP"/>
    </source>
</evidence>
<dbReference type="Pfam" id="PF01476">
    <property type="entry name" value="LysM"/>
    <property type="match status" value="3"/>
</dbReference>
<dbReference type="GO" id="GO:0008234">
    <property type="term" value="F:cysteine-type peptidase activity"/>
    <property type="evidence" value="ECO:0007669"/>
    <property type="project" value="UniProtKB-KW"/>
</dbReference>
<dbReference type="SMART" id="SM00257">
    <property type="entry name" value="LysM"/>
    <property type="match status" value="3"/>
</dbReference>
<keyword evidence="12" id="KW-1185">Reference proteome</keyword>
<keyword evidence="6" id="KW-0788">Thiol protease</keyword>
<organism evidence="11 12">
    <name type="scientific">Cytobacillus horneckiae</name>
    <dbReference type="NCBI Taxonomy" id="549687"/>
    <lineage>
        <taxon>Bacteria</taxon>
        <taxon>Bacillati</taxon>
        <taxon>Bacillota</taxon>
        <taxon>Bacilli</taxon>
        <taxon>Bacillales</taxon>
        <taxon>Bacillaceae</taxon>
        <taxon>Cytobacillus</taxon>
    </lineage>
</organism>
<name>A0A2N0ZFU2_9BACI</name>
<feature type="domain" description="NlpC/P60" evidence="10">
    <location>
        <begin position="226"/>
        <end position="346"/>
    </location>
</feature>
<dbReference type="Pfam" id="PF00877">
    <property type="entry name" value="NLPC_P60"/>
    <property type="match status" value="1"/>
</dbReference>
<comment type="similarity">
    <text evidence="1">Belongs to the peptidase C40 family.</text>
</comment>
<dbReference type="PROSITE" id="PS51782">
    <property type="entry name" value="LYSM"/>
    <property type="match status" value="3"/>
</dbReference>
<evidence type="ECO:0000256" key="4">
    <source>
        <dbReference type="ARBA" id="ARBA00022737"/>
    </source>
</evidence>
<dbReference type="PANTHER" id="PTHR47053">
    <property type="entry name" value="MUREIN DD-ENDOPEPTIDASE MEPH-RELATED"/>
    <property type="match status" value="1"/>
</dbReference>
<dbReference type="SUPFAM" id="SSF54001">
    <property type="entry name" value="Cysteine proteinases"/>
    <property type="match status" value="1"/>
</dbReference>
<dbReference type="RefSeq" id="WP_066189281.1">
    <property type="nucleotide sequence ID" value="NZ_JARMMB010000015.1"/>
</dbReference>
<keyword evidence="2" id="KW-0645">Protease</keyword>
<dbReference type="InterPro" id="IPR036779">
    <property type="entry name" value="LysM_dom_sf"/>
</dbReference>
<feature type="signal peptide" evidence="8">
    <location>
        <begin position="1"/>
        <end position="19"/>
    </location>
</feature>